<dbReference type="KEGG" id="rub:GBA63_01395"/>
<dbReference type="AlphaFoldDB" id="A0A6G8Q4N4"/>
<evidence type="ECO:0000313" key="5">
    <source>
        <dbReference type="Proteomes" id="UP000501452"/>
    </source>
</evidence>
<evidence type="ECO:0000256" key="3">
    <source>
        <dbReference type="PROSITE-ProRule" id="PRU00023"/>
    </source>
</evidence>
<evidence type="ECO:0000256" key="1">
    <source>
        <dbReference type="ARBA" id="ARBA00022737"/>
    </source>
</evidence>
<feature type="repeat" description="ANK" evidence="3">
    <location>
        <begin position="10"/>
        <end position="42"/>
    </location>
</feature>
<dbReference type="PANTHER" id="PTHR24171">
    <property type="entry name" value="ANKYRIN REPEAT DOMAIN-CONTAINING PROTEIN 39-RELATED"/>
    <property type="match status" value="1"/>
</dbReference>
<keyword evidence="5" id="KW-1185">Reference proteome</keyword>
<accession>A0A6G8Q4N4</accession>
<keyword evidence="1" id="KW-0677">Repeat</keyword>
<dbReference type="SMART" id="SM00248">
    <property type="entry name" value="ANK"/>
    <property type="match status" value="4"/>
</dbReference>
<dbReference type="PANTHER" id="PTHR24171:SF9">
    <property type="entry name" value="ANKYRIN REPEAT DOMAIN-CONTAINING PROTEIN 39"/>
    <property type="match status" value="1"/>
</dbReference>
<evidence type="ECO:0000313" key="4">
    <source>
        <dbReference type="EMBL" id="QIN81431.1"/>
    </source>
</evidence>
<name>A0A6G8Q4N4_9ACTN</name>
<evidence type="ECO:0000256" key="2">
    <source>
        <dbReference type="ARBA" id="ARBA00023043"/>
    </source>
</evidence>
<dbReference type="SUPFAM" id="SSF48403">
    <property type="entry name" value="Ankyrin repeat"/>
    <property type="match status" value="1"/>
</dbReference>
<dbReference type="Gene3D" id="1.25.40.20">
    <property type="entry name" value="Ankyrin repeat-containing domain"/>
    <property type="match status" value="2"/>
</dbReference>
<gene>
    <name evidence="4" type="ORF">GBA63_01395</name>
</gene>
<dbReference type="EMBL" id="CP045119">
    <property type="protein sequence ID" value="QIN81431.1"/>
    <property type="molecule type" value="Genomic_DNA"/>
</dbReference>
<dbReference type="PROSITE" id="PS50088">
    <property type="entry name" value="ANK_REPEAT"/>
    <property type="match status" value="3"/>
</dbReference>
<organism evidence="4 5">
    <name type="scientific">Rubrobacter tropicus</name>
    <dbReference type="NCBI Taxonomy" id="2653851"/>
    <lineage>
        <taxon>Bacteria</taxon>
        <taxon>Bacillati</taxon>
        <taxon>Actinomycetota</taxon>
        <taxon>Rubrobacteria</taxon>
        <taxon>Rubrobacterales</taxon>
        <taxon>Rubrobacteraceae</taxon>
        <taxon>Rubrobacter</taxon>
    </lineage>
</organism>
<protein>
    <submittedName>
        <fullName evidence="4">Ankyrin repeat domain-containing protein</fullName>
    </submittedName>
</protein>
<feature type="repeat" description="ANK" evidence="3">
    <location>
        <begin position="43"/>
        <end position="75"/>
    </location>
</feature>
<dbReference type="Proteomes" id="UP000501452">
    <property type="component" value="Chromosome"/>
</dbReference>
<dbReference type="PROSITE" id="PS50297">
    <property type="entry name" value="ANK_REP_REGION"/>
    <property type="match status" value="2"/>
</dbReference>
<feature type="repeat" description="ANK" evidence="3">
    <location>
        <begin position="183"/>
        <end position="209"/>
    </location>
</feature>
<proteinExistence type="predicted"/>
<dbReference type="InterPro" id="IPR002110">
    <property type="entry name" value="Ankyrin_rpt"/>
</dbReference>
<sequence>MGGEATVNEDLGAALVSAAGRGDARSVSRLLQRGASVEARDETGRTPLVAAAYGNHLEAAGILVDAGADVNAKDETVQSAYLISTSEVGDDPRLLDLTLKNGADVRSLDSYNGTGLIRAAERGYPKIIDRLLQTNIDVDHVNNLEWTALLEAIILGDGGPSHAEVVRLLIQKGNADPNLPDGNGVTPLQHARQNGYTEIEKVLERAGAE</sequence>
<dbReference type="Pfam" id="PF12796">
    <property type="entry name" value="Ank_2"/>
    <property type="match status" value="2"/>
</dbReference>
<dbReference type="InterPro" id="IPR036770">
    <property type="entry name" value="Ankyrin_rpt-contain_sf"/>
</dbReference>
<reference evidence="4 5" key="1">
    <citation type="submission" date="2019-10" db="EMBL/GenBank/DDBJ databases">
        <title>Rubrobacter sp nov SCSIO 52090 isolated from a deep-sea sediment in the South China Sea.</title>
        <authorList>
            <person name="Chen R.W."/>
        </authorList>
    </citation>
    <scope>NUCLEOTIDE SEQUENCE [LARGE SCALE GENOMIC DNA]</scope>
    <source>
        <strain evidence="4 5">SCSIO 52909</strain>
    </source>
</reference>
<keyword evidence="2 3" id="KW-0040">ANK repeat</keyword>